<gene>
    <name evidence="1" type="ORF">Amon02_001242500</name>
</gene>
<proteinExistence type="predicted"/>
<keyword evidence="2" id="KW-1185">Reference proteome</keyword>
<protein>
    <submittedName>
        <fullName evidence="1">Unnamed protein product</fullName>
    </submittedName>
</protein>
<dbReference type="EMBL" id="BSXS01014579">
    <property type="protein sequence ID" value="GMF05685.1"/>
    <property type="molecule type" value="Genomic_DNA"/>
</dbReference>
<reference evidence="1" key="1">
    <citation type="submission" date="2023-04" db="EMBL/GenBank/DDBJ databases">
        <title>Ambrosiozyma monospora NBRC 10751.</title>
        <authorList>
            <person name="Ichikawa N."/>
            <person name="Sato H."/>
            <person name="Tonouchi N."/>
        </authorList>
    </citation>
    <scope>NUCLEOTIDE SEQUENCE</scope>
    <source>
        <strain evidence="1">NBRC 10751</strain>
    </source>
</reference>
<evidence type="ECO:0000313" key="2">
    <source>
        <dbReference type="Proteomes" id="UP001165064"/>
    </source>
</evidence>
<accession>A0ACB5UA02</accession>
<dbReference type="Proteomes" id="UP001165064">
    <property type="component" value="Unassembled WGS sequence"/>
</dbReference>
<name>A0ACB5UA02_AMBMO</name>
<organism evidence="1 2">
    <name type="scientific">Ambrosiozyma monospora</name>
    <name type="common">Yeast</name>
    <name type="synonym">Endomycopsis monosporus</name>
    <dbReference type="NCBI Taxonomy" id="43982"/>
    <lineage>
        <taxon>Eukaryota</taxon>
        <taxon>Fungi</taxon>
        <taxon>Dikarya</taxon>
        <taxon>Ascomycota</taxon>
        <taxon>Saccharomycotina</taxon>
        <taxon>Pichiomycetes</taxon>
        <taxon>Pichiales</taxon>
        <taxon>Pichiaceae</taxon>
        <taxon>Ambrosiozyma</taxon>
    </lineage>
</organism>
<comment type="caution">
    <text evidence="1">The sequence shown here is derived from an EMBL/GenBank/DDBJ whole genome shotgun (WGS) entry which is preliminary data.</text>
</comment>
<evidence type="ECO:0000313" key="1">
    <source>
        <dbReference type="EMBL" id="GMF05685.1"/>
    </source>
</evidence>
<sequence length="162" mass="18308">MMMHIKLIMAYALAILMNQTTAEIASQVAEEDLSRAYAQVVQNDMAKDPSFYVSYFQTTDLLSKFSSAQSKIAEEPFRGQWDEAMIQDLYISMYSALPTSRQSSLAVNASEFYDIYTSLDKDASSWESPRLTPVSSSTWITNIPYVTTTGVFSDSYPHFVNR</sequence>